<evidence type="ECO:0000256" key="10">
    <source>
        <dbReference type="ARBA" id="ARBA00047409"/>
    </source>
</evidence>
<dbReference type="SUPFAM" id="SSF53474">
    <property type="entry name" value="alpha/beta-Hydrolases"/>
    <property type="match status" value="1"/>
</dbReference>
<reference evidence="13 14" key="1">
    <citation type="submission" date="2016-10" db="EMBL/GenBank/DDBJ databases">
        <authorList>
            <person name="de Groot N.N."/>
        </authorList>
    </citation>
    <scope>NUCLEOTIDE SEQUENCE [LARGE SCALE GENOMIC DNA]</scope>
    <source>
        <strain evidence="13 14">NE2</strain>
    </source>
</reference>
<evidence type="ECO:0000256" key="3">
    <source>
        <dbReference type="ARBA" id="ARBA00022946"/>
    </source>
</evidence>
<evidence type="ECO:0000313" key="14">
    <source>
        <dbReference type="Proteomes" id="UP000198755"/>
    </source>
</evidence>
<keyword evidence="14" id="KW-1185">Reference proteome</keyword>
<evidence type="ECO:0000256" key="5">
    <source>
        <dbReference type="ARBA" id="ARBA00039314"/>
    </source>
</evidence>
<keyword evidence="3" id="KW-0809">Transit peptide</keyword>
<name>A0A1I3Y627_9HYPH</name>
<dbReference type="EC" id="3.1.2.22" evidence="1"/>
<evidence type="ECO:0000256" key="8">
    <source>
        <dbReference type="ARBA" id="ARBA00042704"/>
    </source>
</evidence>
<dbReference type="AlphaFoldDB" id="A0A1I3Y627"/>
<dbReference type="GO" id="GO:0102390">
    <property type="term" value="F:mycophenolic acid acyl-glucuronide esterase activity"/>
    <property type="evidence" value="ECO:0007669"/>
    <property type="project" value="UniProtKB-EC"/>
</dbReference>
<dbReference type="InterPro" id="IPR000073">
    <property type="entry name" value="AB_hydrolase_1"/>
</dbReference>
<sequence>MVWLGGFNSNMRGTKAEALDRKAAEQGRACLRFDYSGHGDSEGAFGDSTIGMWLTESLAAIRACTDGPSVVVGSSMGGWLALLCARALHASGEQSRLKGLVLIAPAVDFTERLIWDEMSVKAKKEMDRTGVWLRPSPYSAEPDRISKGLIEEGRAHLLLGGPVRAYCPVHILQGMQDEVAPWRRALTLVEHLAGDPVSLTLVKDGDHRLSRDEDIARLFAAVEAIS</sequence>
<dbReference type="PANTHER" id="PTHR16138">
    <property type="entry name" value="MYCOPHENOLIC ACID ACYL-GLUCURONIDE ESTERASE, MITOCHONDRIAL"/>
    <property type="match status" value="1"/>
</dbReference>
<comment type="catalytic activity">
    <reaction evidence="10">
        <text>S-hexadecanoyl-L-cysteinyl-[protein] + H2O = L-cysteinyl-[protein] + hexadecanoate + H(+)</text>
        <dbReference type="Rhea" id="RHEA:19233"/>
        <dbReference type="Rhea" id="RHEA-COMP:10131"/>
        <dbReference type="Rhea" id="RHEA-COMP:11032"/>
        <dbReference type="ChEBI" id="CHEBI:7896"/>
        <dbReference type="ChEBI" id="CHEBI:15377"/>
        <dbReference type="ChEBI" id="CHEBI:15378"/>
        <dbReference type="ChEBI" id="CHEBI:29950"/>
        <dbReference type="ChEBI" id="CHEBI:74151"/>
        <dbReference type="EC" id="3.1.2.22"/>
    </reaction>
    <physiologicalReaction direction="left-to-right" evidence="10">
        <dbReference type="Rhea" id="RHEA:19234"/>
    </physiologicalReaction>
</comment>
<evidence type="ECO:0000256" key="4">
    <source>
        <dbReference type="ARBA" id="ARBA00039132"/>
    </source>
</evidence>
<proteinExistence type="predicted"/>
<evidence type="ECO:0000256" key="1">
    <source>
        <dbReference type="ARBA" id="ARBA00012423"/>
    </source>
</evidence>
<evidence type="ECO:0000256" key="11">
    <source>
        <dbReference type="ARBA" id="ARBA00047972"/>
    </source>
</evidence>
<dbReference type="Gene3D" id="3.40.50.1820">
    <property type="entry name" value="alpha/beta hydrolase"/>
    <property type="match status" value="1"/>
</dbReference>
<organism evidence="13 14">
    <name type="scientific">Methylocapsa palsarum</name>
    <dbReference type="NCBI Taxonomy" id="1612308"/>
    <lineage>
        <taxon>Bacteria</taxon>
        <taxon>Pseudomonadati</taxon>
        <taxon>Pseudomonadota</taxon>
        <taxon>Alphaproteobacteria</taxon>
        <taxon>Hyphomicrobiales</taxon>
        <taxon>Beijerinckiaceae</taxon>
        <taxon>Methylocapsa</taxon>
    </lineage>
</organism>
<evidence type="ECO:0000256" key="7">
    <source>
        <dbReference type="ARBA" id="ARBA00042645"/>
    </source>
</evidence>
<feature type="domain" description="AB hydrolase-1" evidence="12">
    <location>
        <begin position="18"/>
        <end position="209"/>
    </location>
</feature>
<accession>A0A1I3Y627</accession>
<dbReference type="PANTHER" id="PTHR16138:SF7">
    <property type="entry name" value="PALMITOYL-PROTEIN THIOESTERASE ABHD10, MITOCHONDRIAL"/>
    <property type="match status" value="1"/>
</dbReference>
<dbReference type="EC" id="3.1.1.93" evidence="4"/>
<dbReference type="STRING" id="1612308.SAMN05444581_10527"/>
<evidence type="ECO:0000256" key="6">
    <source>
        <dbReference type="ARBA" id="ARBA00041520"/>
    </source>
</evidence>
<dbReference type="EMBL" id="FOSN01000005">
    <property type="protein sequence ID" value="SFK27213.1"/>
    <property type="molecule type" value="Genomic_DNA"/>
</dbReference>
<evidence type="ECO:0000256" key="9">
    <source>
        <dbReference type="ARBA" id="ARBA00046047"/>
    </source>
</evidence>
<dbReference type="GO" id="GO:0008474">
    <property type="term" value="F:palmitoyl-(protein) hydrolase activity"/>
    <property type="evidence" value="ECO:0007669"/>
    <property type="project" value="UniProtKB-EC"/>
</dbReference>
<protein>
    <recommendedName>
        <fullName evidence="5">Palmitoyl-protein thioesterase ABHD10, mitochondrial</fullName>
        <ecNumber evidence="4">3.1.1.93</ecNumber>
        <ecNumber evidence="1">3.1.2.22</ecNumber>
    </recommendedName>
    <alternativeName>
        <fullName evidence="7">Acyl-protein thioesterase ABHD10</fullName>
    </alternativeName>
    <alternativeName>
        <fullName evidence="8">Alpha/beta hydrolase domain-containing protein 10</fullName>
    </alternativeName>
    <alternativeName>
        <fullName evidence="6">Mycophenolic acid acyl-glucuronide esterase, mitochondrial</fullName>
    </alternativeName>
</protein>
<dbReference type="Pfam" id="PF12697">
    <property type="entry name" value="Abhydrolase_6"/>
    <property type="match status" value="1"/>
</dbReference>
<dbReference type="Proteomes" id="UP000198755">
    <property type="component" value="Unassembled WGS sequence"/>
</dbReference>
<evidence type="ECO:0000313" key="13">
    <source>
        <dbReference type="EMBL" id="SFK27213.1"/>
    </source>
</evidence>
<dbReference type="InterPro" id="IPR029058">
    <property type="entry name" value="AB_hydrolase_fold"/>
</dbReference>
<dbReference type="InterPro" id="IPR052382">
    <property type="entry name" value="ABHD10_acyl-thioesterase"/>
</dbReference>
<evidence type="ECO:0000256" key="2">
    <source>
        <dbReference type="ARBA" id="ARBA00022801"/>
    </source>
</evidence>
<comment type="function">
    <text evidence="9">Acts as an acyl-protein thioesterase that hydrolyzes fatty acids from acylated residues in proteins. Regulates the mitochondrial S-depalmitoylation of the nucleophilic active site residue of peroxiredoxin-5/PRDX5, a key antioxidant protein, therefore modulating mitochondrial antioxidant ability. Also catalyzes the deglucuronidation of mycophenolic acid acyl-glucuronide, an active metabolite of the immunosuppressant drug mycophenolate.</text>
</comment>
<evidence type="ECO:0000259" key="12">
    <source>
        <dbReference type="Pfam" id="PF12697"/>
    </source>
</evidence>
<gene>
    <name evidence="13" type="ORF">SAMN05444581_10527</name>
</gene>
<keyword evidence="2" id="KW-0378">Hydrolase</keyword>
<comment type="catalytic activity">
    <reaction evidence="11">
        <text>mycophenolic acid O-acyl-beta-D-glucuronide + H2O = mycophenolate + D-glucuronate + H(+)</text>
        <dbReference type="Rhea" id="RHEA:34179"/>
        <dbReference type="ChEBI" id="CHEBI:15377"/>
        <dbReference type="ChEBI" id="CHEBI:15378"/>
        <dbReference type="ChEBI" id="CHEBI:58720"/>
        <dbReference type="ChEBI" id="CHEBI:62932"/>
        <dbReference type="ChEBI" id="CHEBI:66982"/>
        <dbReference type="EC" id="3.1.1.93"/>
    </reaction>
    <physiologicalReaction direction="left-to-right" evidence="11">
        <dbReference type="Rhea" id="RHEA:34180"/>
    </physiologicalReaction>
</comment>